<dbReference type="Pfam" id="PF09335">
    <property type="entry name" value="VTT_dom"/>
    <property type="match status" value="1"/>
</dbReference>
<evidence type="ECO:0000256" key="4">
    <source>
        <dbReference type="ARBA" id="ARBA00022692"/>
    </source>
</evidence>
<keyword evidence="6 7" id="KW-0472">Membrane</keyword>
<protein>
    <submittedName>
        <fullName evidence="9">DedA family protein</fullName>
    </submittedName>
</protein>
<dbReference type="EMBL" id="JASGBH010000008">
    <property type="protein sequence ID" value="MDI9234534.1"/>
    <property type="molecule type" value="Genomic_DNA"/>
</dbReference>
<gene>
    <name evidence="9" type="ORF">QLQ16_11895</name>
</gene>
<comment type="caution">
    <text evidence="9">The sequence shown here is derived from an EMBL/GenBank/DDBJ whole genome shotgun (WGS) entry which is preliminary data.</text>
</comment>
<keyword evidence="5 7" id="KW-1133">Transmembrane helix</keyword>
<keyword evidence="10" id="KW-1185">Reference proteome</keyword>
<keyword evidence="4 7" id="KW-0812">Transmembrane</keyword>
<dbReference type="PANTHER" id="PTHR30353">
    <property type="entry name" value="INNER MEMBRANE PROTEIN DEDA-RELATED"/>
    <property type="match status" value="1"/>
</dbReference>
<evidence type="ECO:0000256" key="6">
    <source>
        <dbReference type="ARBA" id="ARBA00023136"/>
    </source>
</evidence>
<feature type="transmembrane region" description="Helical" evidence="7">
    <location>
        <begin position="14"/>
        <end position="32"/>
    </location>
</feature>
<accession>A0ABT6X8S6</accession>
<evidence type="ECO:0000313" key="9">
    <source>
        <dbReference type="EMBL" id="MDI9234534.1"/>
    </source>
</evidence>
<keyword evidence="3 7" id="KW-1003">Cell membrane</keyword>
<feature type="transmembrane region" description="Helical" evidence="7">
    <location>
        <begin position="177"/>
        <end position="195"/>
    </location>
</feature>
<dbReference type="PANTHER" id="PTHR30353:SF15">
    <property type="entry name" value="INNER MEMBRANE PROTEIN YABI"/>
    <property type="match status" value="1"/>
</dbReference>
<dbReference type="InterPro" id="IPR032816">
    <property type="entry name" value="VTT_dom"/>
</dbReference>
<sequence length="209" mass="23430">MEVFQFLMPIFTEYGYLAVFVMLLICGFGIPVPEDVTLVTGGVIAGLGHADVHTMFAVGMAGVLIGDGLMFTLGRLYGQRISQMPGFRKVLTPERFASAQDAFHKYGKWVMFVARFLPGLRTPVFFSAGMSHRVSFATWFFMDGFAAIISVPIWVYLGYYGAQNWDWMFAVLRQFQHGIFALLALGLGWVGWRWWNKHKAAAAAAKDPH</sequence>
<dbReference type="Proteomes" id="UP001431902">
    <property type="component" value="Unassembled WGS sequence"/>
</dbReference>
<dbReference type="InterPro" id="IPR032818">
    <property type="entry name" value="DedA-like"/>
</dbReference>
<dbReference type="RefSeq" id="WP_283224888.1">
    <property type="nucleotide sequence ID" value="NZ_JASGBH010000008.1"/>
</dbReference>
<proteinExistence type="inferred from homology"/>
<evidence type="ECO:0000256" key="1">
    <source>
        <dbReference type="ARBA" id="ARBA00004651"/>
    </source>
</evidence>
<evidence type="ECO:0000256" key="3">
    <source>
        <dbReference type="ARBA" id="ARBA00022475"/>
    </source>
</evidence>
<comment type="similarity">
    <text evidence="2 7">Belongs to the DedA family.</text>
</comment>
<feature type="transmembrane region" description="Helical" evidence="7">
    <location>
        <begin position="136"/>
        <end position="157"/>
    </location>
</feature>
<evidence type="ECO:0000256" key="5">
    <source>
        <dbReference type="ARBA" id="ARBA00022989"/>
    </source>
</evidence>
<feature type="transmembrane region" description="Helical" evidence="7">
    <location>
        <begin position="52"/>
        <end position="74"/>
    </location>
</feature>
<reference evidence="9" key="1">
    <citation type="submission" date="2023-05" db="EMBL/GenBank/DDBJ databases">
        <title>Limnohabitans sp. strain HM2-2 Genome sequencing and assembly.</title>
        <authorList>
            <person name="Jung Y."/>
        </authorList>
    </citation>
    <scope>NUCLEOTIDE SEQUENCE</scope>
    <source>
        <strain evidence="9">HM2-2</strain>
    </source>
</reference>
<comment type="subcellular location">
    <subcellularLocation>
        <location evidence="1 7">Cell membrane</location>
        <topology evidence="1 7">Multi-pass membrane protein</topology>
    </subcellularLocation>
</comment>
<feature type="domain" description="VTT" evidence="8">
    <location>
        <begin position="32"/>
        <end position="159"/>
    </location>
</feature>
<evidence type="ECO:0000259" key="8">
    <source>
        <dbReference type="Pfam" id="PF09335"/>
    </source>
</evidence>
<organism evidence="9 10">
    <name type="scientific">Limnohabitans lacus</name>
    <dbReference type="NCBI Taxonomy" id="3045173"/>
    <lineage>
        <taxon>Bacteria</taxon>
        <taxon>Pseudomonadati</taxon>
        <taxon>Pseudomonadota</taxon>
        <taxon>Betaproteobacteria</taxon>
        <taxon>Burkholderiales</taxon>
        <taxon>Comamonadaceae</taxon>
        <taxon>Limnohabitans</taxon>
    </lineage>
</organism>
<evidence type="ECO:0000256" key="2">
    <source>
        <dbReference type="ARBA" id="ARBA00010792"/>
    </source>
</evidence>
<evidence type="ECO:0000256" key="7">
    <source>
        <dbReference type="RuleBase" id="RU367016"/>
    </source>
</evidence>
<evidence type="ECO:0000313" key="10">
    <source>
        <dbReference type="Proteomes" id="UP001431902"/>
    </source>
</evidence>
<name>A0ABT6X8S6_9BURK</name>